<keyword evidence="3" id="KW-0444">Lipid biosynthesis</keyword>
<name>A0ABS6G1E8_9FIRM</name>
<keyword evidence="2 3" id="KW-0808">Transferase</keyword>
<accession>A0ABS6G1E8</accession>
<dbReference type="HAMAP" id="MF_00823">
    <property type="entry name" value="AcetylCoA_CT_alpha"/>
    <property type="match status" value="1"/>
</dbReference>
<organism evidence="5 6">
    <name type="scientific">Alkaliphilus flagellatus</name>
    <dbReference type="NCBI Taxonomy" id="2841507"/>
    <lineage>
        <taxon>Bacteria</taxon>
        <taxon>Bacillati</taxon>
        <taxon>Bacillota</taxon>
        <taxon>Clostridia</taxon>
        <taxon>Peptostreptococcales</taxon>
        <taxon>Natronincolaceae</taxon>
        <taxon>Alkaliphilus</taxon>
    </lineage>
</organism>
<evidence type="ECO:0000256" key="3">
    <source>
        <dbReference type="HAMAP-Rule" id="MF_00823"/>
    </source>
</evidence>
<dbReference type="NCBIfam" id="NF041504">
    <property type="entry name" value="AccA_sub"/>
    <property type="match status" value="1"/>
</dbReference>
<dbReference type="PANTHER" id="PTHR42853:SF3">
    <property type="entry name" value="ACETYL-COENZYME A CARBOXYLASE CARBOXYL TRANSFERASE SUBUNIT ALPHA, CHLOROPLASTIC"/>
    <property type="match status" value="1"/>
</dbReference>
<comment type="caution">
    <text evidence="5">The sequence shown here is derived from an EMBL/GenBank/DDBJ whole genome shotgun (WGS) entry which is preliminary data.</text>
</comment>
<comment type="similarity">
    <text evidence="3">Belongs to the AccA family.</text>
</comment>
<evidence type="ECO:0000259" key="4">
    <source>
        <dbReference type="PROSITE" id="PS50989"/>
    </source>
</evidence>
<keyword evidence="3" id="KW-0963">Cytoplasm</keyword>
<protein>
    <recommendedName>
        <fullName evidence="3">Acetyl-coenzyme A carboxylase carboxyl transferase subunit alpha</fullName>
        <shortName evidence="3">ACCase subunit alpha</shortName>
        <shortName evidence="3">Acetyl-CoA carboxylase carboxyltransferase subunit alpha</shortName>
        <ecNumber evidence="3">2.1.3.15</ecNumber>
    </recommendedName>
</protein>
<dbReference type="PROSITE" id="PS50989">
    <property type="entry name" value="COA_CT_CTER"/>
    <property type="match status" value="1"/>
</dbReference>
<keyword evidence="5" id="KW-0436">Ligase</keyword>
<dbReference type="GO" id="GO:0003989">
    <property type="term" value="F:acetyl-CoA carboxylase activity"/>
    <property type="evidence" value="ECO:0007669"/>
    <property type="project" value="UniProtKB-EC"/>
</dbReference>
<keyword evidence="3" id="KW-0443">Lipid metabolism</keyword>
<evidence type="ECO:0000313" key="5">
    <source>
        <dbReference type="EMBL" id="MBU5676203.1"/>
    </source>
</evidence>
<evidence type="ECO:0000256" key="2">
    <source>
        <dbReference type="ARBA" id="ARBA00022679"/>
    </source>
</evidence>
<reference evidence="5 6" key="1">
    <citation type="submission" date="2021-06" db="EMBL/GenBank/DDBJ databases">
        <authorList>
            <person name="Sun Q."/>
            <person name="Li D."/>
        </authorList>
    </citation>
    <scope>NUCLEOTIDE SEQUENCE [LARGE SCALE GENOMIC DNA]</scope>
    <source>
        <strain evidence="5 6">MSJ-5</strain>
    </source>
</reference>
<dbReference type="PANTHER" id="PTHR42853">
    <property type="entry name" value="ACETYL-COENZYME A CARBOXYLASE CARBOXYL TRANSFERASE SUBUNIT ALPHA"/>
    <property type="match status" value="1"/>
</dbReference>
<dbReference type="EMBL" id="JAHLQK010000002">
    <property type="protein sequence ID" value="MBU5676203.1"/>
    <property type="molecule type" value="Genomic_DNA"/>
</dbReference>
<keyword evidence="6" id="KW-1185">Reference proteome</keyword>
<keyword evidence="3" id="KW-0547">Nucleotide-binding</keyword>
<dbReference type="NCBIfam" id="NF004344">
    <property type="entry name" value="PRK05724.1"/>
    <property type="match status" value="1"/>
</dbReference>
<dbReference type="Pfam" id="PF03255">
    <property type="entry name" value="ACCA"/>
    <property type="match status" value="1"/>
</dbReference>
<evidence type="ECO:0000256" key="1">
    <source>
        <dbReference type="ARBA" id="ARBA00004956"/>
    </source>
</evidence>
<dbReference type="EC" id="2.1.3.15" evidence="3"/>
<comment type="pathway">
    <text evidence="1 3">Lipid metabolism; malonyl-CoA biosynthesis; malonyl-CoA from acetyl-CoA: step 1/1.</text>
</comment>
<dbReference type="InterPro" id="IPR001095">
    <property type="entry name" value="Acetyl_CoA_COase_a_su"/>
</dbReference>
<comment type="function">
    <text evidence="3">Component of the acetyl coenzyme A carboxylase (ACC) complex. First, biotin carboxylase catalyzes the carboxylation of biotin on its carrier protein (BCCP) and then the CO(2) group is transferred by the carboxyltransferase to acetyl-CoA to form malonyl-CoA.</text>
</comment>
<gene>
    <name evidence="3" type="primary">accA</name>
    <name evidence="5" type="ORF">KQI88_07220</name>
</gene>
<keyword evidence="3" id="KW-0276">Fatty acid metabolism</keyword>
<dbReference type="NCBIfam" id="TIGR00513">
    <property type="entry name" value="accA"/>
    <property type="match status" value="1"/>
</dbReference>
<dbReference type="Proteomes" id="UP000779508">
    <property type="component" value="Unassembled WGS sequence"/>
</dbReference>
<dbReference type="InterPro" id="IPR011763">
    <property type="entry name" value="COA_CT_C"/>
</dbReference>
<evidence type="ECO:0000313" key="6">
    <source>
        <dbReference type="Proteomes" id="UP000779508"/>
    </source>
</evidence>
<feature type="domain" description="CoA carboxyltransferase C-terminal" evidence="4">
    <location>
        <begin position="38"/>
        <end position="299"/>
    </location>
</feature>
<comment type="subcellular location">
    <subcellularLocation>
        <location evidence="3">Cytoplasm</location>
    </subcellularLocation>
</comment>
<keyword evidence="3" id="KW-0067">ATP-binding</keyword>
<sequence length="323" mass="36230">MHQVVKQVHNILEFEKPIIELENKITEFNNFAKENNVDLDNEIDILYKKLETMKKEVYEKLNPSEKVKIARLQERPTSLDYINKLISDFIEFHGDRLYGDDSSIVGGIGKFEGIPVTVIGHQKGKDTKENIKRNFGMPHPEGYRKALRLMKQAEKFKRPIITFIDTPGAYCGLGAEERGQGEAIAVNLIEMSKLRTPIIAIVIGEGGSGGALAIGVADRVAMLENSIYSVISPEGLSSILWKDSSLAQKAADIMKLTAQDVLSLNIIDGIIKESLGGAHKDVDFTAYNIKEYLLNELKLIMKLDTLELLDKRYEKVRRIGVWG</sequence>
<keyword evidence="3" id="KW-0275">Fatty acid biosynthesis</keyword>
<comment type="catalytic activity">
    <reaction evidence="3">
        <text>N(6)-carboxybiotinyl-L-lysyl-[protein] + acetyl-CoA = N(6)-biotinyl-L-lysyl-[protein] + malonyl-CoA</text>
        <dbReference type="Rhea" id="RHEA:54728"/>
        <dbReference type="Rhea" id="RHEA-COMP:10505"/>
        <dbReference type="Rhea" id="RHEA-COMP:10506"/>
        <dbReference type="ChEBI" id="CHEBI:57288"/>
        <dbReference type="ChEBI" id="CHEBI:57384"/>
        <dbReference type="ChEBI" id="CHEBI:83144"/>
        <dbReference type="ChEBI" id="CHEBI:83145"/>
        <dbReference type="EC" id="2.1.3.15"/>
    </reaction>
</comment>
<comment type="subunit">
    <text evidence="3">Acetyl-CoA carboxylase is a heterohexamer composed of biotin carboxyl carrier protein (AccB), biotin carboxylase (AccC) and two subunits each of ACCase subunit alpha (AccA) and ACCase subunit beta (AccD).</text>
</comment>
<proteinExistence type="inferred from homology"/>